<evidence type="ECO:0000313" key="4">
    <source>
        <dbReference type="Proteomes" id="UP000541033"/>
    </source>
</evidence>
<protein>
    <submittedName>
        <fullName evidence="3">Phage shock protein A</fullName>
    </submittedName>
</protein>
<dbReference type="RefSeq" id="WP_167147736.1">
    <property type="nucleotide sequence ID" value="NZ_JAAMOX010000001.1"/>
</dbReference>
<name>A0A7X5QZC8_9MICO</name>
<dbReference type="InterPro" id="IPR007157">
    <property type="entry name" value="PspA_VIPP1"/>
</dbReference>
<evidence type="ECO:0000256" key="2">
    <source>
        <dbReference type="SAM" id="Coils"/>
    </source>
</evidence>
<feature type="coiled-coil region" evidence="2">
    <location>
        <begin position="132"/>
        <end position="205"/>
    </location>
</feature>
<dbReference type="AlphaFoldDB" id="A0A7X5QZC8"/>
<dbReference type="Proteomes" id="UP000541033">
    <property type="component" value="Unassembled WGS sequence"/>
</dbReference>
<accession>A0A7X5QZC8</accession>
<proteinExistence type="inferred from homology"/>
<dbReference type="EMBL" id="JAAMOX010000001">
    <property type="protein sequence ID" value="NIH52744.1"/>
    <property type="molecule type" value="Genomic_DNA"/>
</dbReference>
<comment type="similarity">
    <text evidence="1">Belongs to the PspA/Vipp/IM30 family.</text>
</comment>
<organism evidence="3 4">
    <name type="scientific">Lysinibacter cavernae</name>
    <dbReference type="NCBI Taxonomy" id="1640652"/>
    <lineage>
        <taxon>Bacteria</taxon>
        <taxon>Bacillati</taxon>
        <taxon>Actinomycetota</taxon>
        <taxon>Actinomycetes</taxon>
        <taxon>Micrococcales</taxon>
        <taxon>Microbacteriaceae</taxon>
        <taxon>Lysinibacter</taxon>
    </lineage>
</organism>
<reference evidence="3 4" key="1">
    <citation type="submission" date="2020-02" db="EMBL/GenBank/DDBJ databases">
        <title>Sequencing the genomes of 1000 actinobacteria strains.</title>
        <authorList>
            <person name="Klenk H.-P."/>
        </authorList>
    </citation>
    <scope>NUCLEOTIDE SEQUENCE [LARGE SCALE GENOMIC DNA]</scope>
    <source>
        <strain evidence="3 4">DSM 27960</strain>
    </source>
</reference>
<gene>
    <name evidence="3" type="ORF">FHX76_000612</name>
</gene>
<keyword evidence="4" id="KW-1185">Reference proteome</keyword>
<keyword evidence="2" id="KW-0175">Coiled coil</keyword>
<dbReference type="PANTHER" id="PTHR31088">
    <property type="entry name" value="MEMBRANE-ASSOCIATED PROTEIN VIPP1, CHLOROPLASTIC"/>
    <property type="match status" value="1"/>
</dbReference>
<dbReference type="PANTHER" id="PTHR31088:SF6">
    <property type="entry name" value="PHAGE SHOCK PROTEIN A"/>
    <property type="match status" value="1"/>
</dbReference>
<evidence type="ECO:0000313" key="3">
    <source>
        <dbReference type="EMBL" id="NIH52744.1"/>
    </source>
</evidence>
<comment type="caution">
    <text evidence="3">The sequence shown here is derived from an EMBL/GenBank/DDBJ whole genome shotgun (WGS) entry which is preliminary data.</text>
</comment>
<dbReference type="Pfam" id="PF04012">
    <property type="entry name" value="PspA_IM30"/>
    <property type="match status" value="1"/>
</dbReference>
<sequence>MAKQSIFGRIAQLTKANINALIDQAEDPQKMMDQMVRDYTANISEAESAIAETIGSLRLAEQDYREDVDAAAEWGHKALAASKKADEYRAGGATADADKFDALAKIALQRQIQAEGEARAAEPRLQSQNEVVDKLKSGLAGMKAKLVELTNKRNELNARAKSVEAQTKVMDALKSIDIMDPNSEVNRFEQKIRREEARVQGASELAASSLDAQFNQLEDIGELTEVEARLAALKSGGVRAITE</sequence>
<evidence type="ECO:0000256" key="1">
    <source>
        <dbReference type="ARBA" id="ARBA00043985"/>
    </source>
</evidence>